<feature type="transmembrane region" description="Helical" evidence="2">
    <location>
        <begin position="1897"/>
        <end position="1918"/>
    </location>
</feature>
<protein>
    <recommendedName>
        <fullName evidence="3">TmcB/TmcC TPR repeats domain-containing protein</fullName>
    </recommendedName>
</protein>
<dbReference type="EMBL" id="JAHDYR010000064">
    <property type="protein sequence ID" value="KAG9390599.1"/>
    <property type="molecule type" value="Genomic_DNA"/>
</dbReference>
<feature type="transmembrane region" description="Helical" evidence="2">
    <location>
        <begin position="1090"/>
        <end position="1114"/>
    </location>
</feature>
<feature type="transmembrane region" description="Helical" evidence="2">
    <location>
        <begin position="1712"/>
        <end position="1741"/>
    </location>
</feature>
<evidence type="ECO:0000313" key="5">
    <source>
        <dbReference type="Proteomes" id="UP000717585"/>
    </source>
</evidence>
<accession>A0A8J6B0Y5</accession>
<feature type="transmembrane region" description="Helical" evidence="2">
    <location>
        <begin position="197"/>
        <end position="223"/>
    </location>
</feature>
<dbReference type="Pfam" id="PF25474">
    <property type="entry name" value="TPR_TmcB"/>
    <property type="match status" value="1"/>
</dbReference>
<feature type="transmembrane region" description="Helical" evidence="2">
    <location>
        <begin position="244"/>
        <end position="266"/>
    </location>
</feature>
<feature type="transmembrane region" description="Helical" evidence="2">
    <location>
        <begin position="117"/>
        <end position="139"/>
    </location>
</feature>
<evidence type="ECO:0000313" key="4">
    <source>
        <dbReference type="EMBL" id="KAG9390599.1"/>
    </source>
</evidence>
<name>A0A8J6B0Y5_9EUKA</name>
<dbReference type="InterPro" id="IPR057352">
    <property type="entry name" value="TPR_TmcB/C"/>
</dbReference>
<keyword evidence="2" id="KW-0812">Transmembrane</keyword>
<keyword evidence="2" id="KW-1133">Transmembrane helix</keyword>
<proteinExistence type="predicted"/>
<sequence>MGSNRGSLAHAQSGVSVSFSFRGTASSAYTNTSVQGFLRPLSIPSFPHVQFTNFITSVRLSTLDNFMSIALYPILVVQLLALSFPPQADDDTTAFLRLFLIWPLLNVFKVSTVAQVAVVACACVSALALLWTLIEVLVVSEGKRRARLQPLYIFTMLIGRGPLLIPFAQMLSIAFVAPSKAPDAFAGVYADISTGSLSHVAMIAISTMGLGCVVAVSAVATCVSFSHPVSPSSSRLLSFPSRVILLEHPILMVVAMLATTDTFGFGHGRPTVTAGALVAVETVAAAVQFFIPHFLHPVMWTTHLAWYGAVLAATIATQVTPLLVWSAPFIAAPIVVALVLAKFAYLHLLLHSVLDMRLTEDDMTVGSMSRGILKQPSSLLPSLRSPTGPYTRYSFTQYIFALAWAKQLYMAEEQHDRERFELLGMPYTNGARVEAKQTLAHHLQRHLEMLCASRFTGAMSRLALIQYTLTVSANVENAIFEACRIPSFAAMDLIPPIDIVSLSFLTALHASADGYRRKHDCGTAQETHGVLMRKQRAARDETEAARKAIHYFWQCLSQPDPNITLLLEVSESIHRHSAAANSIYVELIKTFPDRDAIIRSYAEFVRDIRQDPEKSALLYQCADDISVRRRNEDIRNDGSSDNGSSQSASSMGGGYNELNVLDILKQDSDKKSSAVRRLNGMVNIVLLTLTAICALFLLQAQVRITLIETLVDIAYNVAGTAGSAAESTLLAEVLQVESISPGAVSGYMLSDDPVDVRLKATTAKLREHTTAVVDGVTSTTIGLVFPGLNDLLQDRRLFAASFVPLAPVSLQETTTGLLDYISSIVVSLDRVQAHVATARDQQFLRANGSGAFLDAARLALTTVSDALTRLRAVGAVADGLILVVVLAIIAVLQLFVLRRAFNDVGDYQTESINLFLHLDASVVEQMVRNSETKKKPRKKPIMRSKLATRAMISFKDSGPDLTKQLSRRSVTIAQTVTERTELSDTDLTDDSALDDGFGFESHSQLAHDEVTTQMISTTEQETESALDSDDSPPLMSHALIQQSTASITNLANGISTNSLVNNEGLVQILESEILQCEQRFEECTTRLHKFWVVGTMIATVVAGALITLGVMAVARVVLTLEILDTVDTSIEILGLVDEFSECIDSMTWTAFSFVENGQLTTLQEYWAYGAAREREAILGTLIAIDMDADVRAGIAAAQTGSTLLEYLELIAVRLVLPDDFPPEASCPLYDFTYNYTAETTYHSDLETYQRTDAVFALGYYTDAANDTALDPDLRQLLARTVLSDDRYWTQRDNVAAYVSEARASLQSSSDTGVTDITDYRGWARTVSTVLMGVCVLTGIILGICICCSLSIRAGASRVDSKRVAAREIIFETSAEEKAELNYSTVAETDETTRSNVASRTSGTSFTSFFTNRTDSAIDIGGETKKPFIDLPRVLMWVGQAIDVALMALFLLGVLAIYNVDARMKDVESELSGLGDLRLDIAESLSALMAVHRDLLADARLFAQFQDHGLALAFEEGLQQSHVPYLTTVMEDEGLDLAVLEEMTVPLDEMRRIERISIALELWGSGVGDTVLAELSAFEYDIADEDTASDTVLFSRPPRLYTNSTYDRSLDPDTQCAIGRAILFDEKFASLLEAFSKGYVGVVDTLENHLQGQISDTTTTLELWTGLLVVLLAAEGVLTVAGLRSIWHIASPRQPTQLDVIKQRPGRTRITKFFYLSSLNLYAVAAIFVAIVGLSLASYFLISLSDSIDISARRILDFFVSVNSLVPIATQPSESAEFYELLLSANEAFQDDHGQLVGSHSVPLIFANSLRSNGGLLDAIHSFDCDNCSSIDGLTLSDMIAVFEQTSAFVSPSTATCICDGGVDNEVWAEALRLETTMATGLWAELEDYRSLLTTVLLVYRIINIPVSLAGLLAIGLSYRLVFRPMFRSLQHSETMIQGLLKMIPSGVIGETTLLAAYLKDRGLLGQDENDQ</sequence>
<feature type="transmembrane region" description="Helical" evidence="2">
    <location>
        <begin position="1329"/>
        <end position="1351"/>
    </location>
</feature>
<evidence type="ECO:0000259" key="3">
    <source>
        <dbReference type="Pfam" id="PF25474"/>
    </source>
</evidence>
<gene>
    <name evidence="4" type="ORF">J8273_7950</name>
</gene>
<evidence type="ECO:0000256" key="2">
    <source>
        <dbReference type="SAM" id="Phobius"/>
    </source>
</evidence>
<keyword evidence="2" id="KW-0472">Membrane</keyword>
<feature type="domain" description="TmcB/TmcC TPR repeats" evidence="3">
    <location>
        <begin position="532"/>
        <end position="630"/>
    </location>
</feature>
<feature type="transmembrane region" description="Helical" evidence="2">
    <location>
        <begin position="330"/>
        <end position="350"/>
    </location>
</feature>
<feature type="compositionally biased region" description="Low complexity" evidence="1">
    <location>
        <begin position="639"/>
        <end position="650"/>
    </location>
</feature>
<feature type="transmembrane region" description="Helical" evidence="2">
    <location>
        <begin position="272"/>
        <end position="292"/>
    </location>
</feature>
<feature type="region of interest" description="Disordered" evidence="1">
    <location>
        <begin position="630"/>
        <end position="652"/>
    </location>
</feature>
<feature type="transmembrane region" description="Helical" evidence="2">
    <location>
        <begin position="304"/>
        <end position="324"/>
    </location>
</feature>
<feature type="transmembrane region" description="Helical" evidence="2">
    <location>
        <begin position="879"/>
        <end position="897"/>
    </location>
</feature>
<feature type="transmembrane region" description="Helical" evidence="2">
    <location>
        <begin position="1433"/>
        <end position="1457"/>
    </location>
</feature>
<dbReference type="Proteomes" id="UP000717585">
    <property type="component" value="Unassembled WGS sequence"/>
</dbReference>
<reference evidence="4" key="1">
    <citation type="submission" date="2021-05" db="EMBL/GenBank/DDBJ databases">
        <title>A free-living protist that lacks canonical eukaryotic 1 DNA replication and segregation systems.</title>
        <authorList>
            <person name="Salas-Leiva D.E."/>
            <person name="Tromer E.C."/>
            <person name="Curtis B.A."/>
            <person name="Jerlstrom-Hultqvist J."/>
            <person name="Kolisko M."/>
            <person name="Yi Z."/>
            <person name="Salas-Leiva J.S."/>
            <person name="Gallot-Lavallee L."/>
            <person name="Kops G.J.P.L."/>
            <person name="Archibald J.M."/>
            <person name="Simpson A.G.B."/>
            <person name="Roger A.J."/>
        </authorList>
    </citation>
    <scope>NUCLEOTIDE SEQUENCE</scope>
    <source>
        <strain evidence="4">BICM</strain>
    </source>
</reference>
<organism evidence="4 5">
    <name type="scientific">Carpediemonas membranifera</name>
    <dbReference type="NCBI Taxonomy" id="201153"/>
    <lineage>
        <taxon>Eukaryota</taxon>
        <taxon>Metamonada</taxon>
        <taxon>Carpediemonas-like organisms</taxon>
        <taxon>Carpediemonas</taxon>
    </lineage>
</organism>
<keyword evidence="5" id="KW-1185">Reference proteome</keyword>
<feature type="transmembrane region" description="Helical" evidence="2">
    <location>
        <begin position="66"/>
        <end position="82"/>
    </location>
</feature>
<evidence type="ECO:0000256" key="1">
    <source>
        <dbReference type="SAM" id="MobiDB-lite"/>
    </source>
</evidence>
<feature type="transmembrane region" description="Helical" evidence="2">
    <location>
        <begin position="151"/>
        <end position="177"/>
    </location>
</feature>
<comment type="caution">
    <text evidence="4">The sequence shown here is derived from an EMBL/GenBank/DDBJ whole genome shotgun (WGS) entry which is preliminary data.</text>
</comment>
<feature type="transmembrane region" description="Helical" evidence="2">
    <location>
        <begin position="680"/>
        <end position="698"/>
    </location>
</feature>